<reference evidence="1 2" key="1">
    <citation type="submission" date="2021-06" db="EMBL/GenBank/DDBJ databases">
        <title>Complete genome of Haloferula helveola possessing various polysaccharide degrading enzymes.</title>
        <authorList>
            <person name="Takami H."/>
            <person name="Huang C."/>
            <person name="Hamasaki K."/>
        </authorList>
    </citation>
    <scope>NUCLEOTIDE SEQUENCE [LARGE SCALE GENOMIC DNA]</scope>
    <source>
        <strain evidence="1 2">CN-1</strain>
    </source>
</reference>
<accession>A0ABM7RLL1</accession>
<protein>
    <submittedName>
        <fullName evidence="1">DUF2809 domain-containing protein</fullName>
    </submittedName>
</protein>
<gene>
    <name evidence="1" type="primary">yjgA</name>
    <name evidence="1" type="ORF">HAHE_19110</name>
</gene>
<evidence type="ECO:0000313" key="2">
    <source>
        <dbReference type="Proteomes" id="UP001374893"/>
    </source>
</evidence>
<keyword evidence="2" id="KW-1185">Reference proteome</keyword>
<sequence length="123" mass="13294">MIAIIALGLASRSIDAQPAFVRQHAGDALWAAMIYWGFAFLFPRVAVRWIAIAAGSFCLAIELSQLSSHPFLVDARSTRIGALILGHGFLWIDLLRYAAGIGLAAMLDFSVRARIKPEPATAV</sequence>
<dbReference type="InterPro" id="IPR021257">
    <property type="entry name" value="DUF2809"/>
</dbReference>
<dbReference type="RefSeq" id="WP_338690525.1">
    <property type="nucleotide sequence ID" value="NZ_AP024702.1"/>
</dbReference>
<proteinExistence type="predicted"/>
<evidence type="ECO:0000313" key="1">
    <source>
        <dbReference type="EMBL" id="BCX48003.1"/>
    </source>
</evidence>
<dbReference type="EMBL" id="AP024702">
    <property type="protein sequence ID" value="BCX48003.1"/>
    <property type="molecule type" value="Genomic_DNA"/>
</dbReference>
<dbReference type="Proteomes" id="UP001374893">
    <property type="component" value="Chromosome"/>
</dbReference>
<organism evidence="1 2">
    <name type="scientific">Haloferula helveola</name>
    <dbReference type="NCBI Taxonomy" id="490095"/>
    <lineage>
        <taxon>Bacteria</taxon>
        <taxon>Pseudomonadati</taxon>
        <taxon>Verrucomicrobiota</taxon>
        <taxon>Verrucomicrobiia</taxon>
        <taxon>Verrucomicrobiales</taxon>
        <taxon>Verrucomicrobiaceae</taxon>
        <taxon>Haloferula</taxon>
    </lineage>
</organism>
<dbReference type="Pfam" id="PF10990">
    <property type="entry name" value="DUF2809"/>
    <property type="match status" value="1"/>
</dbReference>
<name>A0ABM7RLL1_9BACT</name>